<dbReference type="InterPro" id="IPR036597">
    <property type="entry name" value="Fido-like_dom_sf"/>
</dbReference>
<name>A0ABV8RTG8_9BURK</name>
<dbReference type="InterPro" id="IPR003812">
    <property type="entry name" value="Fido"/>
</dbReference>
<dbReference type="PANTHER" id="PTHR13504:SF38">
    <property type="entry name" value="FIDO DOMAIN-CONTAINING PROTEIN"/>
    <property type="match status" value="1"/>
</dbReference>
<dbReference type="SUPFAM" id="SSF140931">
    <property type="entry name" value="Fic-like"/>
    <property type="match status" value="1"/>
</dbReference>
<evidence type="ECO:0000259" key="1">
    <source>
        <dbReference type="PROSITE" id="PS51459"/>
    </source>
</evidence>
<reference evidence="3" key="1">
    <citation type="journal article" date="2019" name="Int. J. Syst. Evol. Microbiol.">
        <title>The Global Catalogue of Microorganisms (GCM) 10K type strain sequencing project: providing services to taxonomists for standard genome sequencing and annotation.</title>
        <authorList>
            <consortium name="The Broad Institute Genomics Platform"/>
            <consortium name="The Broad Institute Genome Sequencing Center for Infectious Disease"/>
            <person name="Wu L."/>
            <person name="Ma J."/>
        </authorList>
    </citation>
    <scope>NUCLEOTIDE SEQUENCE [LARGE SCALE GENOMIC DNA]</scope>
    <source>
        <strain evidence="3">CGMCC 1.19029</strain>
    </source>
</reference>
<gene>
    <name evidence="2" type="ORF">ACFO0J_00250</name>
</gene>
<feature type="domain" description="Fido" evidence="1">
    <location>
        <begin position="113"/>
        <end position="274"/>
    </location>
</feature>
<proteinExistence type="predicted"/>
<sequence>MYDSPHQFEPLVPASIPPAMTDKAAEIAREAIRLTGMAHASSRETIREQVRSMNSYYSNRIEGQSTHPLHIDAALHQQFSDKPDVARLQRVALAHIEAEIELERLVAEGESPMTAAFMTKAHDALYARLAAEDRTTDDGRIVNPGKIRDEDVEVGLHIPPTAASLPRFMERMDEVYDRRRSWDQHLIQVACMHHRATWVHPFLDGNGRAARLQSHCALWQLSDGLWSPSRGLARTTVDYYARLHNADAPRRGDLDGRGNLTTAGLNEWIEFFLGVCEDQVKFMGRMLELDGMRQRIEALITFRHAQDKAVRMEAILPLYHLFAAGPLLRKEFTQMTNLGERTARSLISRLLKDGLIVSDSAAGPVRWGMPLDSLQFLFPELYPEAATKPN</sequence>
<comment type="caution">
    <text evidence="2">The sequence shown here is derived from an EMBL/GenBank/DDBJ whole genome shotgun (WGS) entry which is preliminary data.</text>
</comment>
<dbReference type="Proteomes" id="UP001595756">
    <property type="component" value="Unassembled WGS sequence"/>
</dbReference>
<dbReference type="Pfam" id="PF02661">
    <property type="entry name" value="Fic"/>
    <property type="match status" value="1"/>
</dbReference>
<protein>
    <submittedName>
        <fullName evidence="2">Fic family protein</fullName>
    </submittedName>
</protein>
<evidence type="ECO:0000313" key="2">
    <source>
        <dbReference type="EMBL" id="MFC4296468.1"/>
    </source>
</evidence>
<keyword evidence="3" id="KW-1185">Reference proteome</keyword>
<dbReference type="PANTHER" id="PTHR13504">
    <property type="entry name" value="FIDO DOMAIN-CONTAINING PROTEIN DDB_G0283145"/>
    <property type="match status" value="1"/>
</dbReference>
<dbReference type="RefSeq" id="WP_376811057.1">
    <property type="nucleotide sequence ID" value="NZ_JBHSDY010000001.1"/>
</dbReference>
<dbReference type="Gene3D" id="1.10.3290.10">
    <property type="entry name" value="Fido-like domain"/>
    <property type="match status" value="1"/>
</dbReference>
<dbReference type="EMBL" id="JBHSDY010000001">
    <property type="protein sequence ID" value="MFC4296468.1"/>
    <property type="molecule type" value="Genomic_DNA"/>
</dbReference>
<evidence type="ECO:0000313" key="3">
    <source>
        <dbReference type="Proteomes" id="UP001595756"/>
    </source>
</evidence>
<accession>A0ABV8RTG8</accession>
<organism evidence="2 3">
    <name type="scientific">Castellaniella hirudinis</name>
    <dbReference type="NCBI Taxonomy" id="1144617"/>
    <lineage>
        <taxon>Bacteria</taxon>
        <taxon>Pseudomonadati</taxon>
        <taxon>Pseudomonadota</taxon>
        <taxon>Betaproteobacteria</taxon>
        <taxon>Burkholderiales</taxon>
        <taxon>Alcaligenaceae</taxon>
        <taxon>Castellaniella</taxon>
    </lineage>
</organism>
<dbReference type="InterPro" id="IPR040198">
    <property type="entry name" value="Fido_containing"/>
</dbReference>
<dbReference type="PROSITE" id="PS51459">
    <property type="entry name" value="FIDO"/>
    <property type="match status" value="1"/>
</dbReference>